<dbReference type="InterPro" id="IPR050078">
    <property type="entry name" value="Ribosomal_L11_MeTrfase_PrmA"/>
</dbReference>
<dbReference type="InterPro" id="IPR029063">
    <property type="entry name" value="SAM-dependent_MTases_sf"/>
</dbReference>
<dbReference type="SUPFAM" id="SSF53335">
    <property type="entry name" value="S-adenosyl-L-methionine-dependent methyltransferases"/>
    <property type="match status" value="1"/>
</dbReference>
<accession>A0A927C1K6</accession>
<dbReference type="Pfam" id="PF06325">
    <property type="entry name" value="PrmA"/>
    <property type="match status" value="1"/>
</dbReference>
<dbReference type="RefSeq" id="WP_190765591.1">
    <property type="nucleotide sequence ID" value="NZ_JACXLD010000006.1"/>
</dbReference>
<comment type="caution">
    <text evidence="3">The sequence shown here is derived from an EMBL/GenBank/DDBJ whole genome shotgun (WGS) entry which is preliminary data.</text>
</comment>
<evidence type="ECO:0000313" key="3">
    <source>
        <dbReference type="EMBL" id="MBD2859588.1"/>
    </source>
</evidence>
<evidence type="ECO:0000256" key="2">
    <source>
        <dbReference type="ARBA" id="ARBA00022679"/>
    </source>
</evidence>
<keyword evidence="4" id="KW-1185">Reference proteome</keyword>
<dbReference type="Proteomes" id="UP000610558">
    <property type="component" value="Unassembled WGS sequence"/>
</dbReference>
<dbReference type="PANTHER" id="PTHR43648">
    <property type="entry name" value="ELECTRON TRANSFER FLAVOPROTEIN BETA SUBUNIT LYSINE METHYLTRANSFERASE"/>
    <property type="match status" value="1"/>
</dbReference>
<dbReference type="PANTHER" id="PTHR43648:SF1">
    <property type="entry name" value="ELECTRON TRANSFER FLAVOPROTEIN BETA SUBUNIT LYSINE METHYLTRANSFERASE"/>
    <property type="match status" value="1"/>
</dbReference>
<protein>
    <submittedName>
        <fullName evidence="3">Methyltransferase</fullName>
    </submittedName>
</protein>
<dbReference type="GO" id="GO:0032259">
    <property type="term" value="P:methylation"/>
    <property type="evidence" value="ECO:0007669"/>
    <property type="project" value="UniProtKB-KW"/>
</dbReference>
<dbReference type="GO" id="GO:0016279">
    <property type="term" value="F:protein-lysine N-methyltransferase activity"/>
    <property type="evidence" value="ECO:0007669"/>
    <property type="project" value="TreeGrafter"/>
</dbReference>
<keyword evidence="2" id="KW-0808">Transferase</keyword>
<proteinExistence type="predicted"/>
<keyword evidence="1 3" id="KW-0489">Methyltransferase</keyword>
<sequence>MKRTNHAILAGLLGDILPQAEVLPTPLPLAPELSLYLLSEAYPQYELSAEQLEKIMNYPAYWCFCWASGQVMARYILDNPELVKNKRVIDFGAGSGVAAIAAAMAGAAEVVACDLDPDALLSSRENAALNHVELGYSDDFFGDEQYWDVILVADVLYDRANLPLLDVFLQRADNVLVADSRVKDFSVPGYRHLSFHRATTVPDLDESDEFSRVNLYLGEHSAA</sequence>
<evidence type="ECO:0000313" key="4">
    <source>
        <dbReference type="Proteomes" id="UP000610558"/>
    </source>
</evidence>
<dbReference type="AlphaFoldDB" id="A0A927C1K6"/>
<reference evidence="3" key="1">
    <citation type="submission" date="2020-09" db="EMBL/GenBank/DDBJ databases">
        <authorList>
            <person name="Yoon J.-W."/>
        </authorList>
    </citation>
    <scope>NUCLEOTIDE SEQUENCE</scope>
    <source>
        <strain evidence="3">KMU-158</strain>
    </source>
</reference>
<evidence type="ECO:0000256" key="1">
    <source>
        <dbReference type="ARBA" id="ARBA00022603"/>
    </source>
</evidence>
<name>A0A927C1K6_9GAMM</name>
<dbReference type="Gene3D" id="3.40.50.150">
    <property type="entry name" value="Vaccinia Virus protein VP39"/>
    <property type="match status" value="1"/>
</dbReference>
<organism evidence="3 4">
    <name type="scientific">Spongiibacter pelagi</name>
    <dbReference type="NCBI Taxonomy" id="2760804"/>
    <lineage>
        <taxon>Bacteria</taxon>
        <taxon>Pseudomonadati</taxon>
        <taxon>Pseudomonadota</taxon>
        <taxon>Gammaproteobacteria</taxon>
        <taxon>Cellvibrionales</taxon>
        <taxon>Spongiibacteraceae</taxon>
        <taxon>Spongiibacter</taxon>
    </lineage>
</organism>
<gene>
    <name evidence="3" type="ORF">IB286_11280</name>
</gene>
<dbReference type="EMBL" id="JACXLD010000006">
    <property type="protein sequence ID" value="MBD2859588.1"/>
    <property type="molecule type" value="Genomic_DNA"/>
</dbReference>